<comment type="catalytic activity">
    <reaction evidence="2">
        <text>5-phospho-alpha-D-ribose 1-diphosphate + 4-hydroxybenzoate + H(+) = 4-(beta-D-ribofuranosyl)phenol 5'-phosphate + CO2 + diphosphate</text>
        <dbReference type="Rhea" id="RHEA:48556"/>
        <dbReference type="ChEBI" id="CHEBI:15378"/>
        <dbReference type="ChEBI" id="CHEBI:16526"/>
        <dbReference type="ChEBI" id="CHEBI:17879"/>
        <dbReference type="ChEBI" id="CHEBI:33019"/>
        <dbReference type="ChEBI" id="CHEBI:58017"/>
        <dbReference type="ChEBI" id="CHEBI:82767"/>
        <dbReference type="EC" id="2.4.2.54"/>
    </reaction>
</comment>
<dbReference type="PATRIC" id="fig|1132509.6.peg.1415"/>
<comment type="function">
    <text evidence="2">Catalyzes the condensation of 4-aminobenzoate (pABA) with 5-phospho-alpha-D-ribose 1-diphosphate (PRPP) to produce beta-ribofuranosylaminobenzene 5'-phosphate (beta-RFA-P).</text>
</comment>
<proteinExistence type="inferred from homology"/>
<dbReference type="GO" id="GO:0043793">
    <property type="term" value="F:beta-ribofuranosylaminobenzene 5'-phosphate synthase activity"/>
    <property type="evidence" value="ECO:0007669"/>
    <property type="project" value="UniProtKB-EC"/>
</dbReference>
<organism evidence="5 6">
    <name type="scientific">Halococcus hamelinensis 100A6</name>
    <dbReference type="NCBI Taxonomy" id="1132509"/>
    <lineage>
        <taxon>Archaea</taxon>
        <taxon>Methanobacteriati</taxon>
        <taxon>Methanobacteriota</taxon>
        <taxon>Stenosarchaea group</taxon>
        <taxon>Halobacteria</taxon>
        <taxon>Halobacteriales</taxon>
        <taxon>Halococcaceae</taxon>
        <taxon>Halococcus</taxon>
    </lineage>
</organism>
<dbReference type="PANTHER" id="PTHR20861:SF6">
    <property type="entry name" value="BETA-RIBOFURANOSYLPHENOL 5'-PHOSPHATE SYNTHASE"/>
    <property type="match status" value="1"/>
</dbReference>
<keyword evidence="1 2" id="KW-0808">Transferase</keyword>
<protein>
    <recommendedName>
        <fullName evidence="2">Beta-ribofuranosylaminobenzene 5'-phosphate synthase</fullName>
        <shortName evidence="2">Beta-RFA-P synthase</shortName>
        <ecNumber evidence="2">2.4.2.54</ecNumber>
    </recommendedName>
</protein>
<evidence type="ECO:0000313" key="5">
    <source>
        <dbReference type="EMBL" id="EMA39547.1"/>
    </source>
</evidence>
<evidence type="ECO:0000313" key="6">
    <source>
        <dbReference type="Proteomes" id="UP000011566"/>
    </source>
</evidence>
<comment type="similarity">
    <text evidence="2">Belongs to the beta-RFA-P synthase family.</text>
</comment>
<dbReference type="AlphaFoldDB" id="M0M177"/>
<dbReference type="InterPro" id="IPR004422">
    <property type="entry name" value="RFAP_synthase"/>
</dbReference>
<name>M0M177_9EURY</name>
<evidence type="ECO:0000259" key="3">
    <source>
        <dbReference type="Pfam" id="PF00288"/>
    </source>
</evidence>
<feature type="domain" description="GHMP kinase N-terminal" evidence="3">
    <location>
        <begin position="58"/>
        <end position="108"/>
    </location>
</feature>
<dbReference type="GO" id="GO:0005524">
    <property type="term" value="F:ATP binding"/>
    <property type="evidence" value="ECO:0007669"/>
    <property type="project" value="UniProtKB-UniRule"/>
</dbReference>
<dbReference type="PIRSF" id="PIRSF004884">
    <property type="entry name" value="Sugar_kin_arch"/>
    <property type="match status" value="1"/>
</dbReference>
<sequence>MTRVRVAAGGRVHFGFQNLSLAHERLYGGLGVALDEPRVVLVAEPADAVRCDDTRAAACAERVVELLDVPGVELAVEEHIPHHVGLGSGTQFALAVLTAVAHAHDREPRVRERAPSFGRGGRSGVGCATFEAGGFVVDAGHPAERFTTEPPAEGEWAVPVPVARHALPGSWRFVVVIPAIESGRCGDEENESIGRVVERADPAIADEVARVVAQRLLPAAAESDWAGFGGAVAAVSRLNGTWYADEQGGVYRPPLGDIVDSLSASPAVAGAGQSSWGPAVYGLTDEARADEARAVAREALSSAGVDGDVLMCAPRNEGAHVERDRPAKPT</sequence>
<dbReference type="Pfam" id="PF08544">
    <property type="entry name" value="GHMP_kinases_C"/>
    <property type="match status" value="1"/>
</dbReference>
<dbReference type="EMBL" id="AOMB01000017">
    <property type="protein sequence ID" value="EMA39547.1"/>
    <property type="molecule type" value="Genomic_DNA"/>
</dbReference>
<comment type="caution">
    <text evidence="5">The sequence shown here is derived from an EMBL/GenBank/DDBJ whole genome shotgun (WGS) entry which is preliminary data.</text>
</comment>
<dbReference type="OrthoDB" id="85156at2157"/>
<dbReference type="RefSeq" id="WP_007691956.1">
    <property type="nucleotide sequence ID" value="NZ_AOMB01000017.1"/>
</dbReference>
<dbReference type="Pfam" id="PF00288">
    <property type="entry name" value="GHMP_kinases_N"/>
    <property type="match status" value="1"/>
</dbReference>
<dbReference type="PANTHER" id="PTHR20861">
    <property type="entry name" value="HOMOSERINE/4-DIPHOSPHOCYTIDYL-2-C-METHYL-D-ERYTHRITOL KINASE"/>
    <property type="match status" value="1"/>
</dbReference>
<comment type="pathway">
    <text evidence="2">Cofactor biosynthesis; 5,6,7,8-tetrahydromethanopterin biosynthesis.</text>
</comment>
<dbReference type="InterPro" id="IPR006204">
    <property type="entry name" value="GHMP_kinase_N_dom"/>
</dbReference>
<keyword evidence="6" id="KW-1185">Reference proteome</keyword>
<dbReference type="InterPro" id="IPR013750">
    <property type="entry name" value="GHMP_kinase_C_dom"/>
</dbReference>
<gene>
    <name evidence="5" type="ORF">C447_06201</name>
</gene>
<evidence type="ECO:0000256" key="1">
    <source>
        <dbReference type="ARBA" id="ARBA00022679"/>
    </source>
</evidence>
<keyword evidence="2" id="KW-0328">Glycosyltransferase</keyword>
<dbReference type="SUPFAM" id="SSF54211">
    <property type="entry name" value="Ribosomal protein S5 domain 2-like"/>
    <property type="match status" value="1"/>
</dbReference>
<dbReference type="NCBIfam" id="TIGR00144">
    <property type="entry name" value="beta_RFAP_syn"/>
    <property type="match status" value="1"/>
</dbReference>
<evidence type="ECO:0000259" key="4">
    <source>
        <dbReference type="Pfam" id="PF08544"/>
    </source>
</evidence>
<reference evidence="5 6" key="1">
    <citation type="journal article" date="2014" name="PLoS Genet.">
        <title>Phylogenetically driven sequencing of extremely halophilic archaea reveals strategies for static and dynamic osmo-response.</title>
        <authorList>
            <person name="Becker E.A."/>
            <person name="Seitzer P.M."/>
            <person name="Tritt A."/>
            <person name="Larsen D."/>
            <person name="Krusor M."/>
            <person name="Yao A.I."/>
            <person name="Wu D."/>
            <person name="Madern D."/>
            <person name="Eisen J.A."/>
            <person name="Darling A.E."/>
            <person name="Facciotti M.T."/>
        </authorList>
    </citation>
    <scope>NUCLEOTIDE SEQUENCE [LARGE SCALE GENOMIC DNA]</scope>
    <source>
        <strain evidence="5 6">100A6</strain>
    </source>
</reference>
<dbReference type="UniPathway" id="UPA00065"/>
<feature type="domain" description="GHMP kinase C-terminal" evidence="4">
    <location>
        <begin position="218"/>
        <end position="300"/>
    </location>
</feature>
<dbReference type="Proteomes" id="UP000011566">
    <property type="component" value="Unassembled WGS sequence"/>
</dbReference>
<dbReference type="EC" id="2.4.2.54" evidence="2"/>
<evidence type="ECO:0000256" key="2">
    <source>
        <dbReference type="PIRNR" id="PIRNR004884"/>
    </source>
</evidence>
<accession>M0M177</accession>
<dbReference type="eggNOG" id="arCOG01026">
    <property type="taxonomic scope" value="Archaea"/>
</dbReference>
<dbReference type="Gene3D" id="3.30.230.10">
    <property type="match status" value="1"/>
</dbReference>
<dbReference type="InterPro" id="IPR014721">
    <property type="entry name" value="Ribsml_uS5_D2-typ_fold_subgr"/>
</dbReference>
<dbReference type="InterPro" id="IPR020568">
    <property type="entry name" value="Ribosomal_Su5_D2-typ_SF"/>
</dbReference>
<comment type="subunit">
    <text evidence="2">Homodimer.</text>
</comment>